<reference evidence="3" key="1">
    <citation type="journal article" date="2019" name="Int. J. Syst. Evol. Microbiol.">
        <title>The Global Catalogue of Microorganisms (GCM) 10K type strain sequencing project: providing services to taxonomists for standard genome sequencing and annotation.</title>
        <authorList>
            <consortium name="The Broad Institute Genomics Platform"/>
            <consortium name="The Broad Institute Genome Sequencing Center for Infectious Disease"/>
            <person name="Wu L."/>
            <person name="Ma J."/>
        </authorList>
    </citation>
    <scope>NUCLEOTIDE SEQUENCE [LARGE SCALE GENOMIC DNA]</scope>
    <source>
        <strain evidence="3">CGMCC 1.16275</strain>
    </source>
</reference>
<sequence length="107" mass="13116">MTETRDWYDARLTHLQFLALYKWNVRVTCDCGRTAVFSGAGLWWRFERKHWSDRLQDVPKRLTCNACKFDRRPRKPPRCEKTRDEVTHPLPMPDDREWRKMVSRYRS</sequence>
<name>A0ABW4HYU8_9SPHN</name>
<organism evidence="2 3">
    <name type="scientific">Sphingomonas tabacisoli</name>
    <dbReference type="NCBI Taxonomy" id="2249466"/>
    <lineage>
        <taxon>Bacteria</taxon>
        <taxon>Pseudomonadati</taxon>
        <taxon>Pseudomonadota</taxon>
        <taxon>Alphaproteobacteria</taxon>
        <taxon>Sphingomonadales</taxon>
        <taxon>Sphingomonadaceae</taxon>
        <taxon>Sphingomonas</taxon>
    </lineage>
</organism>
<dbReference type="EMBL" id="JBHUDY010000001">
    <property type="protein sequence ID" value="MFD1610843.1"/>
    <property type="molecule type" value="Genomic_DNA"/>
</dbReference>
<evidence type="ECO:0000313" key="3">
    <source>
        <dbReference type="Proteomes" id="UP001597115"/>
    </source>
</evidence>
<dbReference type="RefSeq" id="WP_380886907.1">
    <property type="nucleotide sequence ID" value="NZ_JBHUDY010000001.1"/>
</dbReference>
<keyword evidence="3" id="KW-1185">Reference proteome</keyword>
<accession>A0ABW4HYU8</accession>
<evidence type="ECO:0000313" key="2">
    <source>
        <dbReference type="EMBL" id="MFD1610843.1"/>
    </source>
</evidence>
<comment type="caution">
    <text evidence="2">The sequence shown here is derived from an EMBL/GenBank/DDBJ whole genome shotgun (WGS) entry which is preliminary data.</text>
</comment>
<proteinExistence type="predicted"/>
<protein>
    <recommendedName>
        <fullName evidence="4">Zinc-binding domain-containing protein</fullName>
    </recommendedName>
</protein>
<dbReference type="Proteomes" id="UP001597115">
    <property type="component" value="Unassembled WGS sequence"/>
</dbReference>
<feature type="region of interest" description="Disordered" evidence="1">
    <location>
        <begin position="73"/>
        <end position="94"/>
    </location>
</feature>
<evidence type="ECO:0000256" key="1">
    <source>
        <dbReference type="SAM" id="MobiDB-lite"/>
    </source>
</evidence>
<gene>
    <name evidence="2" type="ORF">ACFSCW_03395</name>
</gene>
<evidence type="ECO:0008006" key="4">
    <source>
        <dbReference type="Google" id="ProtNLM"/>
    </source>
</evidence>
<feature type="compositionally biased region" description="Basic and acidic residues" evidence="1">
    <location>
        <begin position="77"/>
        <end position="94"/>
    </location>
</feature>